<dbReference type="Pfam" id="PF13845">
    <property type="entry name" value="Septum_form"/>
    <property type="match status" value="1"/>
</dbReference>
<dbReference type="InterPro" id="IPR026004">
    <property type="entry name" value="Septum_form"/>
</dbReference>
<evidence type="ECO:0000313" key="4">
    <source>
        <dbReference type="EMBL" id="MCS5719037.1"/>
    </source>
</evidence>
<gene>
    <name evidence="4" type="ORF">N1027_12915</name>
</gene>
<feature type="signal peptide" evidence="2">
    <location>
        <begin position="1"/>
        <end position="22"/>
    </location>
</feature>
<dbReference type="EMBL" id="JANLCM010000002">
    <property type="protein sequence ID" value="MCS5719037.1"/>
    <property type="molecule type" value="Genomic_DNA"/>
</dbReference>
<dbReference type="PROSITE" id="PS51257">
    <property type="entry name" value="PROKAR_LIPOPROTEIN"/>
    <property type="match status" value="1"/>
</dbReference>
<feature type="domain" description="Septum formation-related" evidence="3">
    <location>
        <begin position="68"/>
        <end position="160"/>
    </location>
</feature>
<keyword evidence="2" id="KW-0732">Signal</keyword>
<name>A0ABT2GS33_9MICO</name>
<proteinExistence type="predicted"/>
<evidence type="ECO:0000259" key="3">
    <source>
        <dbReference type="Pfam" id="PF13845"/>
    </source>
</evidence>
<reference evidence="4" key="1">
    <citation type="submission" date="2022-08" db="EMBL/GenBank/DDBJ databases">
        <authorList>
            <person name="Deng Y."/>
            <person name="Han X.-F."/>
            <person name="Zhang Y.-Q."/>
        </authorList>
    </citation>
    <scope>NUCLEOTIDE SEQUENCE</scope>
    <source>
        <strain evidence="4">CPCC 205763</strain>
    </source>
</reference>
<sequence>MLIKRLALTASIGLALVLTGCAGDQVPSGAPVDPTTVTVAPTPTPTTHASTAPSADPKQTDVFTLKVGDCLNDIDEMLISDVPLVDCAAPHDLEIFDEFTVTDASWDPVSLAQEADSGCTDRFAAFIGLPYDDSTLDVTSYKPTATSWITGDRLISCMVGDSSAPTVGTLRGAAR</sequence>
<protein>
    <submittedName>
        <fullName evidence="4">Septum formation family protein</fullName>
    </submittedName>
</protein>
<organism evidence="4 5">
    <name type="scientific">Herbiconiux aconitum</name>
    <dbReference type="NCBI Taxonomy" id="2970913"/>
    <lineage>
        <taxon>Bacteria</taxon>
        <taxon>Bacillati</taxon>
        <taxon>Actinomycetota</taxon>
        <taxon>Actinomycetes</taxon>
        <taxon>Micrococcales</taxon>
        <taxon>Microbacteriaceae</taxon>
        <taxon>Herbiconiux</taxon>
    </lineage>
</organism>
<evidence type="ECO:0000256" key="2">
    <source>
        <dbReference type="SAM" id="SignalP"/>
    </source>
</evidence>
<dbReference type="RefSeq" id="WP_259508491.1">
    <property type="nucleotide sequence ID" value="NZ_JANLCM010000002.1"/>
</dbReference>
<evidence type="ECO:0000256" key="1">
    <source>
        <dbReference type="SAM" id="MobiDB-lite"/>
    </source>
</evidence>
<feature type="chain" id="PRO_5046624924" evidence="2">
    <location>
        <begin position="23"/>
        <end position="175"/>
    </location>
</feature>
<keyword evidence="5" id="KW-1185">Reference proteome</keyword>
<feature type="region of interest" description="Disordered" evidence="1">
    <location>
        <begin position="32"/>
        <end position="56"/>
    </location>
</feature>
<accession>A0ABT2GS33</accession>
<comment type="caution">
    <text evidence="4">The sequence shown here is derived from an EMBL/GenBank/DDBJ whole genome shotgun (WGS) entry which is preliminary data.</text>
</comment>
<dbReference type="Proteomes" id="UP001165584">
    <property type="component" value="Unassembled WGS sequence"/>
</dbReference>
<evidence type="ECO:0000313" key="5">
    <source>
        <dbReference type="Proteomes" id="UP001165584"/>
    </source>
</evidence>